<proteinExistence type="predicted"/>
<dbReference type="Gene3D" id="3.40.50.720">
    <property type="entry name" value="NAD(P)-binding Rossmann-like Domain"/>
    <property type="match status" value="1"/>
</dbReference>
<dbReference type="RefSeq" id="WP_273941142.1">
    <property type="nucleotide sequence ID" value="NZ_CP097263.1"/>
</dbReference>
<reference evidence="3 4" key="1">
    <citation type="submission" date="2024-09" db="EMBL/GenBank/DDBJ databases">
        <authorList>
            <person name="Sun Q."/>
            <person name="Mori K."/>
        </authorList>
    </citation>
    <scope>NUCLEOTIDE SEQUENCE [LARGE SCALE GENOMIC DNA]</scope>
    <source>
        <strain evidence="3 4">TBRC 1432</strain>
    </source>
</reference>
<organism evidence="3 4">
    <name type="scientific">Kutzneria chonburiensis</name>
    <dbReference type="NCBI Taxonomy" id="1483604"/>
    <lineage>
        <taxon>Bacteria</taxon>
        <taxon>Bacillati</taxon>
        <taxon>Actinomycetota</taxon>
        <taxon>Actinomycetes</taxon>
        <taxon>Pseudonocardiales</taxon>
        <taxon>Pseudonocardiaceae</taxon>
        <taxon>Kutzneria</taxon>
    </lineage>
</organism>
<dbReference type="PANTHER" id="PTHR43708:SF4">
    <property type="entry name" value="OXIDOREDUCTASE YCEM-RELATED"/>
    <property type="match status" value="1"/>
</dbReference>
<dbReference type="SUPFAM" id="SSF51735">
    <property type="entry name" value="NAD(P)-binding Rossmann-fold domains"/>
    <property type="match status" value="1"/>
</dbReference>
<dbReference type="Gene3D" id="3.30.360.10">
    <property type="entry name" value="Dihydrodipicolinate Reductase, domain 2"/>
    <property type="match status" value="1"/>
</dbReference>
<accession>A0ABV6MSD0</accession>
<dbReference type="InterPro" id="IPR051317">
    <property type="entry name" value="Gfo/Idh/MocA_oxidoreduct"/>
</dbReference>
<evidence type="ECO:0000259" key="1">
    <source>
        <dbReference type="Pfam" id="PF01408"/>
    </source>
</evidence>
<protein>
    <submittedName>
        <fullName evidence="3">Gfo/Idh/MocA family protein</fullName>
    </submittedName>
</protein>
<dbReference type="Proteomes" id="UP001589810">
    <property type="component" value="Unassembled WGS sequence"/>
</dbReference>
<dbReference type="InterPro" id="IPR000683">
    <property type="entry name" value="Gfo/Idh/MocA-like_OxRdtase_N"/>
</dbReference>
<dbReference type="EMBL" id="JBHLUD010000004">
    <property type="protein sequence ID" value="MFC0542726.1"/>
    <property type="molecule type" value="Genomic_DNA"/>
</dbReference>
<dbReference type="InterPro" id="IPR048477">
    <property type="entry name" value="YceM-like_C"/>
</dbReference>
<dbReference type="InterPro" id="IPR036291">
    <property type="entry name" value="NAD(P)-bd_dom_sf"/>
</dbReference>
<dbReference type="PANTHER" id="PTHR43708">
    <property type="entry name" value="CONSERVED EXPRESSED OXIDOREDUCTASE (EUROFUNG)"/>
    <property type="match status" value="1"/>
</dbReference>
<feature type="domain" description="Gfo/Idh/MocA-like oxidoreductase N-terminal" evidence="1">
    <location>
        <begin position="3"/>
        <end position="91"/>
    </location>
</feature>
<dbReference type="Pfam" id="PF21378">
    <property type="entry name" value="YceM-like_C"/>
    <property type="match status" value="1"/>
</dbReference>
<keyword evidence="4" id="KW-1185">Reference proteome</keyword>
<gene>
    <name evidence="3" type="ORF">ACFFH7_14610</name>
</gene>
<sequence length="272" mass="29688">MTRSRERLDAVAGTYRVPADRLFTDIEQLLAAGLDAAFVHVPTNQHLPVVGRLLTAGVPVYVDKPLDNTLAGARQLVDQAERADVLLRVGFNRRHVPAYEQARERPRDLISVWKNEIDSTGPVREIVFDDFIHVVDTLRFLLPGPVERTVVSGRVAAGDLHHVSLTLSGPGFTAVGSMHRLSGAKEERLEVTGDGAKLAVLDLDQVVVHQAGTRTLRPADGWSPVARRRGFEQVCTAFVDAVRAGAPDPVGLADALLTHELCEQVVQQLEAR</sequence>
<name>A0ABV6MSD0_9PSEU</name>
<comment type="caution">
    <text evidence="3">The sequence shown here is derived from an EMBL/GenBank/DDBJ whole genome shotgun (WGS) entry which is preliminary data.</text>
</comment>
<evidence type="ECO:0000259" key="2">
    <source>
        <dbReference type="Pfam" id="PF21378"/>
    </source>
</evidence>
<evidence type="ECO:0000313" key="4">
    <source>
        <dbReference type="Proteomes" id="UP001589810"/>
    </source>
</evidence>
<evidence type="ECO:0000313" key="3">
    <source>
        <dbReference type="EMBL" id="MFC0542726.1"/>
    </source>
</evidence>
<feature type="domain" description="YceM-like C-terminal" evidence="2">
    <location>
        <begin position="97"/>
        <end position="208"/>
    </location>
</feature>
<dbReference type="SUPFAM" id="SSF55347">
    <property type="entry name" value="Glyceraldehyde-3-phosphate dehydrogenase-like, C-terminal domain"/>
    <property type="match status" value="1"/>
</dbReference>
<dbReference type="Pfam" id="PF01408">
    <property type="entry name" value="GFO_IDH_MocA"/>
    <property type="match status" value="1"/>
</dbReference>